<evidence type="ECO:0000313" key="3">
    <source>
        <dbReference type="Proteomes" id="UP000639643"/>
    </source>
</evidence>
<proteinExistence type="predicted"/>
<gene>
    <name evidence="2" type="ORF">CMUS01_09048</name>
</gene>
<dbReference type="AlphaFoldDB" id="A0A8H6K9L6"/>
<sequence>MSLGAVPSLSRSRLLSPFPRSTPTGAVLIVTDNGLCLRGDPHAECESGRSQQLYTRRKQPAQHIETHKQTSRKTPTMEEGLVGHGTAAQTGLVTVREVQKCEERNGSAAFRQCSSSSGRLEGRGASPGPPPSCLQG</sequence>
<accession>A0A8H6K9L6</accession>
<feature type="region of interest" description="Disordered" evidence="1">
    <location>
        <begin position="44"/>
        <end position="89"/>
    </location>
</feature>
<keyword evidence="3" id="KW-1185">Reference proteome</keyword>
<evidence type="ECO:0000256" key="1">
    <source>
        <dbReference type="SAM" id="MobiDB-lite"/>
    </source>
</evidence>
<evidence type="ECO:0000313" key="2">
    <source>
        <dbReference type="EMBL" id="KAF6827332.1"/>
    </source>
</evidence>
<comment type="caution">
    <text evidence="2">The sequence shown here is derived from an EMBL/GenBank/DDBJ whole genome shotgun (WGS) entry which is preliminary data.</text>
</comment>
<dbReference type="Proteomes" id="UP000639643">
    <property type="component" value="Unassembled WGS sequence"/>
</dbReference>
<name>A0A8H6K9L6_9PEZI</name>
<feature type="region of interest" description="Disordered" evidence="1">
    <location>
        <begin position="106"/>
        <end position="136"/>
    </location>
</feature>
<protein>
    <submittedName>
        <fullName evidence="2">Uncharacterized protein</fullName>
    </submittedName>
</protein>
<feature type="compositionally biased region" description="Pro residues" evidence="1">
    <location>
        <begin position="127"/>
        <end position="136"/>
    </location>
</feature>
<organism evidence="2 3">
    <name type="scientific">Colletotrichum musicola</name>
    <dbReference type="NCBI Taxonomy" id="2175873"/>
    <lineage>
        <taxon>Eukaryota</taxon>
        <taxon>Fungi</taxon>
        <taxon>Dikarya</taxon>
        <taxon>Ascomycota</taxon>
        <taxon>Pezizomycotina</taxon>
        <taxon>Sordariomycetes</taxon>
        <taxon>Hypocreomycetidae</taxon>
        <taxon>Glomerellales</taxon>
        <taxon>Glomerellaceae</taxon>
        <taxon>Colletotrichum</taxon>
        <taxon>Colletotrichum orchidearum species complex</taxon>
    </lineage>
</organism>
<reference evidence="2" key="1">
    <citation type="journal article" date="2020" name="Phytopathology">
        <title>Genome Sequence Resources of Colletotrichum truncatum, C. plurivorum, C. musicola, and C. sojae: Four Species Pathogenic to Soybean (Glycine max).</title>
        <authorList>
            <person name="Rogerio F."/>
            <person name="Boufleur T.R."/>
            <person name="Ciampi-Guillardi M."/>
            <person name="Sukno S.A."/>
            <person name="Thon M.R."/>
            <person name="Massola Junior N.S."/>
            <person name="Baroncelli R."/>
        </authorList>
    </citation>
    <scope>NUCLEOTIDE SEQUENCE</scope>
    <source>
        <strain evidence="2">LFN0074</strain>
    </source>
</reference>
<dbReference type="EMBL" id="WIGM01000371">
    <property type="protein sequence ID" value="KAF6827332.1"/>
    <property type="molecule type" value="Genomic_DNA"/>
</dbReference>